<proteinExistence type="predicted"/>
<dbReference type="EMBL" id="BAABJQ010000008">
    <property type="protein sequence ID" value="GAA5186151.1"/>
    <property type="molecule type" value="Genomic_DNA"/>
</dbReference>
<evidence type="ECO:0000313" key="2">
    <source>
        <dbReference type="Proteomes" id="UP001501570"/>
    </source>
</evidence>
<comment type="caution">
    <text evidence="1">The sequence shown here is derived from an EMBL/GenBank/DDBJ whole genome shotgun (WGS) entry which is preliminary data.</text>
</comment>
<gene>
    <name evidence="1" type="ORF">GCM10023322_31770</name>
</gene>
<dbReference type="Proteomes" id="UP001501570">
    <property type="component" value="Unassembled WGS sequence"/>
</dbReference>
<reference evidence="2" key="1">
    <citation type="journal article" date="2019" name="Int. J. Syst. Evol. Microbiol.">
        <title>The Global Catalogue of Microorganisms (GCM) 10K type strain sequencing project: providing services to taxonomists for standard genome sequencing and annotation.</title>
        <authorList>
            <consortium name="The Broad Institute Genomics Platform"/>
            <consortium name="The Broad Institute Genome Sequencing Center for Infectious Disease"/>
            <person name="Wu L."/>
            <person name="Ma J."/>
        </authorList>
    </citation>
    <scope>NUCLEOTIDE SEQUENCE [LARGE SCALE GENOMIC DNA]</scope>
    <source>
        <strain evidence="2">JCM 18304</strain>
    </source>
</reference>
<keyword evidence="2" id="KW-1185">Reference proteome</keyword>
<dbReference type="RefSeq" id="WP_345630312.1">
    <property type="nucleotide sequence ID" value="NZ_BAABJQ010000008.1"/>
</dbReference>
<sequence>MRAGGHDRAGRSLRHDGLVIDLADNLRGADLVLADGRLVRVDAQLPSRRR</sequence>
<protein>
    <submittedName>
        <fullName evidence="1">Uncharacterized protein</fullName>
    </submittedName>
</protein>
<accession>A0ABP9RSA6</accession>
<name>A0ABP9RSA6_9ACTN</name>
<organism evidence="1 2">
    <name type="scientific">Rugosimonospora acidiphila</name>
    <dbReference type="NCBI Taxonomy" id="556531"/>
    <lineage>
        <taxon>Bacteria</taxon>
        <taxon>Bacillati</taxon>
        <taxon>Actinomycetota</taxon>
        <taxon>Actinomycetes</taxon>
        <taxon>Micromonosporales</taxon>
        <taxon>Micromonosporaceae</taxon>
        <taxon>Rugosimonospora</taxon>
    </lineage>
</organism>
<evidence type="ECO:0000313" key="1">
    <source>
        <dbReference type="EMBL" id="GAA5186151.1"/>
    </source>
</evidence>